<dbReference type="AlphaFoldDB" id="A0A2N0D3I7"/>
<dbReference type="InterPro" id="IPR010982">
    <property type="entry name" value="Lambda_DNA-bd_dom_sf"/>
</dbReference>
<proteinExistence type="predicted"/>
<dbReference type="GO" id="GO:0003677">
    <property type="term" value="F:DNA binding"/>
    <property type="evidence" value="ECO:0007669"/>
    <property type="project" value="InterPro"/>
</dbReference>
<dbReference type="EMBL" id="PIQN01000022">
    <property type="protein sequence ID" value="PKA40649.1"/>
    <property type="molecule type" value="Genomic_DNA"/>
</dbReference>
<sequence>MLLAEQAKRGLTDYKAAKEIGVLQQTYSSWKHGSIPRPNRYAAVAGWLGISIDTARELCEEERPSVVGDEPLGRISDRKEGKFKFAGIPTSRYAIVVDTKVMEPALPVGTKAWLDPAVWPAVGNEVIVHAKGTAWLGRLVSIDGGNAVVSNDAGTTTVRDVQAIHVVILSERLAAS</sequence>
<protein>
    <submittedName>
        <fullName evidence="1">XRE family transcriptional regulator</fullName>
    </submittedName>
</protein>
<dbReference type="InterPro" id="IPR001387">
    <property type="entry name" value="Cro/C1-type_HTH"/>
</dbReference>
<reference evidence="1 2" key="2">
    <citation type="submission" date="2017-12" db="EMBL/GenBank/DDBJ databases">
        <title>Genome sequence of Rhizobium sullae HCNT1 isolated from Sulla coronaria nodules and featuring peculiar denitrification phenotypes.</title>
        <authorList>
            <person name="De Diego-Diaz B."/>
            <person name="Treu L."/>
            <person name="Campanaro S."/>
            <person name="Da Silva Duarte V."/>
            <person name="Basaglia M."/>
            <person name="Favaro L."/>
            <person name="Casella S."/>
            <person name="Squartini A."/>
        </authorList>
    </citation>
    <scope>NUCLEOTIDE SEQUENCE [LARGE SCALE GENOMIC DNA]</scope>
    <source>
        <strain evidence="1 2">HCNT1</strain>
    </source>
</reference>
<accession>A0A2N0D3I7</accession>
<reference evidence="1 2" key="1">
    <citation type="submission" date="2017-11" db="EMBL/GenBank/DDBJ databases">
        <authorList>
            <person name="Han C.G."/>
        </authorList>
    </citation>
    <scope>NUCLEOTIDE SEQUENCE [LARGE SCALE GENOMIC DNA]</scope>
    <source>
        <strain evidence="1 2">HCNT1</strain>
    </source>
</reference>
<dbReference type="RefSeq" id="WP_100772787.1">
    <property type="nucleotide sequence ID" value="NZ_PIQN01000022.1"/>
</dbReference>
<gene>
    <name evidence="1" type="ORF">CWR43_27930</name>
</gene>
<name>A0A2N0D3I7_RHISU</name>
<evidence type="ECO:0000313" key="2">
    <source>
        <dbReference type="Proteomes" id="UP000232164"/>
    </source>
</evidence>
<comment type="caution">
    <text evidence="1">The sequence shown here is derived from an EMBL/GenBank/DDBJ whole genome shotgun (WGS) entry which is preliminary data.</text>
</comment>
<organism evidence="1 2">
    <name type="scientific">Rhizobium sullae</name>
    <name type="common">Rhizobium hedysari</name>
    <dbReference type="NCBI Taxonomy" id="50338"/>
    <lineage>
        <taxon>Bacteria</taxon>
        <taxon>Pseudomonadati</taxon>
        <taxon>Pseudomonadota</taxon>
        <taxon>Alphaproteobacteria</taxon>
        <taxon>Hyphomicrobiales</taxon>
        <taxon>Rhizobiaceae</taxon>
        <taxon>Rhizobium/Agrobacterium group</taxon>
        <taxon>Rhizobium</taxon>
    </lineage>
</organism>
<dbReference type="Proteomes" id="UP000232164">
    <property type="component" value="Unassembled WGS sequence"/>
</dbReference>
<evidence type="ECO:0000313" key="1">
    <source>
        <dbReference type="EMBL" id="PKA40649.1"/>
    </source>
</evidence>
<dbReference type="Gene3D" id="1.10.260.40">
    <property type="entry name" value="lambda repressor-like DNA-binding domains"/>
    <property type="match status" value="1"/>
</dbReference>
<dbReference type="CDD" id="cd00093">
    <property type="entry name" value="HTH_XRE"/>
    <property type="match status" value="1"/>
</dbReference>
<dbReference type="SUPFAM" id="SSF47413">
    <property type="entry name" value="lambda repressor-like DNA-binding domains"/>
    <property type="match status" value="1"/>
</dbReference>